<dbReference type="GO" id="GO:0046654">
    <property type="term" value="P:tetrahydrofolate biosynthetic process"/>
    <property type="evidence" value="ECO:0007669"/>
    <property type="project" value="UniProtKB-UniRule"/>
</dbReference>
<organism evidence="10 11">
    <name type="scientific">Candidatus Methylomirabilis lanthanidiphila</name>
    <dbReference type="NCBI Taxonomy" id="2211376"/>
    <lineage>
        <taxon>Bacteria</taxon>
        <taxon>Candidatus Methylomirabilota</taxon>
        <taxon>Candidatus Methylomirabilia</taxon>
        <taxon>Candidatus Methylomirabilales</taxon>
        <taxon>Candidatus Methylomirabilaceae</taxon>
        <taxon>Candidatus Methylomirabilis</taxon>
    </lineage>
</organism>
<dbReference type="NCBIfam" id="TIGR00063">
    <property type="entry name" value="folE"/>
    <property type="match status" value="1"/>
</dbReference>
<dbReference type="GO" id="GO:0008270">
    <property type="term" value="F:zinc ion binding"/>
    <property type="evidence" value="ECO:0007669"/>
    <property type="project" value="UniProtKB-UniRule"/>
</dbReference>
<dbReference type="InterPro" id="IPR001474">
    <property type="entry name" value="GTP_CycHdrlase_I"/>
</dbReference>
<dbReference type="PROSITE" id="PS00859">
    <property type="entry name" value="GTP_CYCLOHYDROL_1_1"/>
    <property type="match status" value="1"/>
</dbReference>
<dbReference type="SUPFAM" id="SSF55620">
    <property type="entry name" value="Tetrahydrobiopterin biosynthesis enzymes-like"/>
    <property type="match status" value="1"/>
</dbReference>
<evidence type="ECO:0000256" key="6">
    <source>
        <dbReference type="ARBA" id="ARBA00022801"/>
    </source>
</evidence>
<dbReference type="PROSITE" id="PS00860">
    <property type="entry name" value="GTP_CYCLOHYDROL_1_2"/>
    <property type="match status" value="1"/>
</dbReference>
<evidence type="ECO:0000256" key="2">
    <source>
        <dbReference type="ARBA" id="ARBA00005080"/>
    </source>
</evidence>
<dbReference type="InterPro" id="IPR020602">
    <property type="entry name" value="GTP_CycHdrlase_I_dom"/>
</dbReference>
<dbReference type="Gene3D" id="1.10.286.10">
    <property type="match status" value="1"/>
</dbReference>
<dbReference type="InterPro" id="IPR043133">
    <property type="entry name" value="GTP-CH-I_C/QueF"/>
</dbReference>
<dbReference type="EMBL" id="CABIKM010000063">
    <property type="protein sequence ID" value="VUZ86507.1"/>
    <property type="molecule type" value="Genomic_DNA"/>
</dbReference>
<evidence type="ECO:0000313" key="10">
    <source>
        <dbReference type="EMBL" id="VUZ86507.1"/>
    </source>
</evidence>
<dbReference type="Gene3D" id="3.30.1130.10">
    <property type="match status" value="1"/>
</dbReference>
<dbReference type="InterPro" id="IPR043134">
    <property type="entry name" value="GTP-CH-I_N"/>
</dbReference>
<gene>
    <name evidence="8" type="primary">folE</name>
    <name evidence="10" type="ORF">MELA_02911</name>
</gene>
<evidence type="ECO:0000256" key="1">
    <source>
        <dbReference type="ARBA" id="ARBA00001052"/>
    </source>
</evidence>
<accession>A0A564ZNS7</accession>
<keyword evidence="8" id="KW-0479">Metal-binding</keyword>
<evidence type="ECO:0000256" key="5">
    <source>
        <dbReference type="ARBA" id="ARBA00022741"/>
    </source>
</evidence>
<dbReference type="GO" id="GO:0005737">
    <property type="term" value="C:cytoplasm"/>
    <property type="evidence" value="ECO:0007669"/>
    <property type="project" value="TreeGrafter"/>
</dbReference>
<dbReference type="AlphaFoldDB" id="A0A564ZNS7"/>
<dbReference type="HAMAP" id="MF_00223">
    <property type="entry name" value="FolE"/>
    <property type="match status" value="1"/>
</dbReference>
<dbReference type="Pfam" id="PF01227">
    <property type="entry name" value="GTP_cyclohydroI"/>
    <property type="match status" value="1"/>
</dbReference>
<evidence type="ECO:0000313" key="11">
    <source>
        <dbReference type="Proteomes" id="UP000334340"/>
    </source>
</evidence>
<feature type="binding site" evidence="8">
    <location>
        <position position="143"/>
    </location>
    <ligand>
        <name>Zn(2+)</name>
        <dbReference type="ChEBI" id="CHEBI:29105"/>
    </ligand>
</feature>
<keyword evidence="8" id="KW-0862">Zinc</keyword>
<evidence type="ECO:0000256" key="7">
    <source>
        <dbReference type="ARBA" id="ARBA00023134"/>
    </source>
</evidence>
<comment type="subunit">
    <text evidence="8">Homopolymer.</text>
</comment>
<sequence length="184" mass="21336">MIDRLVRDLLKEIGEDPDREGLIKTPERVERMYGFLTSGYSKQVEQVLNEAVFQDNYDEIVLVKDIDFFSLCEHHLLPFFGKCHVGYLPDGRIVGLSKLVRLVEMYSRRLQVQERLTSEIANALLDALRPRGVAVVMEAYHLCMMMRGVEKQNCKAVTSSMHGIFRERIESRNEFMQLIRSHAT</sequence>
<keyword evidence="4 8" id="KW-0554">One-carbon metabolism</keyword>
<name>A0A564ZNS7_9BACT</name>
<comment type="pathway">
    <text evidence="2 8">Cofactor biosynthesis; 7,8-dihydroneopterin triphosphate biosynthesis; 7,8-dihydroneopterin triphosphate from GTP: step 1/1.</text>
</comment>
<comment type="catalytic activity">
    <reaction evidence="1 8">
        <text>GTP + H2O = 7,8-dihydroneopterin 3'-triphosphate + formate + H(+)</text>
        <dbReference type="Rhea" id="RHEA:17473"/>
        <dbReference type="ChEBI" id="CHEBI:15377"/>
        <dbReference type="ChEBI" id="CHEBI:15378"/>
        <dbReference type="ChEBI" id="CHEBI:15740"/>
        <dbReference type="ChEBI" id="CHEBI:37565"/>
        <dbReference type="ChEBI" id="CHEBI:58462"/>
        <dbReference type="EC" id="3.5.4.16"/>
    </reaction>
</comment>
<dbReference type="PANTHER" id="PTHR11109:SF7">
    <property type="entry name" value="GTP CYCLOHYDROLASE 1"/>
    <property type="match status" value="1"/>
</dbReference>
<feature type="domain" description="GTP cyclohydrolase I" evidence="9">
    <location>
        <begin position="4"/>
        <end position="180"/>
    </location>
</feature>
<feature type="binding site" evidence="8">
    <location>
        <position position="72"/>
    </location>
    <ligand>
        <name>Zn(2+)</name>
        <dbReference type="ChEBI" id="CHEBI:29105"/>
    </ligand>
</feature>
<keyword evidence="7 8" id="KW-0342">GTP-binding</keyword>
<dbReference type="GO" id="GO:0006729">
    <property type="term" value="P:tetrahydrobiopterin biosynthetic process"/>
    <property type="evidence" value="ECO:0007669"/>
    <property type="project" value="TreeGrafter"/>
</dbReference>
<dbReference type="FunFam" id="3.30.1130.10:FF:000012">
    <property type="entry name" value="GTP cyclohydrolase 1"/>
    <property type="match status" value="1"/>
</dbReference>
<comment type="similarity">
    <text evidence="3 8">Belongs to the GTP cyclohydrolase I family.</text>
</comment>
<dbReference type="Proteomes" id="UP000334340">
    <property type="component" value="Unassembled WGS sequence"/>
</dbReference>
<evidence type="ECO:0000256" key="3">
    <source>
        <dbReference type="ARBA" id="ARBA00008085"/>
    </source>
</evidence>
<evidence type="ECO:0000256" key="4">
    <source>
        <dbReference type="ARBA" id="ARBA00022563"/>
    </source>
</evidence>
<keyword evidence="11" id="KW-1185">Reference proteome</keyword>
<keyword evidence="5 8" id="KW-0547">Nucleotide-binding</keyword>
<feature type="binding site" evidence="8">
    <location>
        <position position="75"/>
    </location>
    <ligand>
        <name>Zn(2+)</name>
        <dbReference type="ChEBI" id="CHEBI:29105"/>
    </ligand>
</feature>
<keyword evidence="6 8" id="KW-0378">Hydrolase</keyword>
<dbReference type="GO" id="GO:0003934">
    <property type="term" value="F:GTP cyclohydrolase I activity"/>
    <property type="evidence" value="ECO:0007669"/>
    <property type="project" value="UniProtKB-UniRule"/>
</dbReference>
<dbReference type="UniPathway" id="UPA00848">
    <property type="reaction ID" value="UER00151"/>
</dbReference>
<proteinExistence type="inferred from homology"/>
<dbReference type="PANTHER" id="PTHR11109">
    <property type="entry name" value="GTP CYCLOHYDROLASE I"/>
    <property type="match status" value="1"/>
</dbReference>
<evidence type="ECO:0000256" key="8">
    <source>
        <dbReference type="HAMAP-Rule" id="MF_00223"/>
    </source>
</evidence>
<dbReference type="InterPro" id="IPR018234">
    <property type="entry name" value="GTP_CycHdrlase_I_CS"/>
</dbReference>
<dbReference type="GO" id="GO:0006730">
    <property type="term" value="P:one-carbon metabolic process"/>
    <property type="evidence" value="ECO:0007669"/>
    <property type="project" value="UniProtKB-UniRule"/>
</dbReference>
<dbReference type="GO" id="GO:0005525">
    <property type="term" value="F:GTP binding"/>
    <property type="evidence" value="ECO:0007669"/>
    <property type="project" value="UniProtKB-KW"/>
</dbReference>
<evidence type="ECO:0000259" key="9">
    <source>
        <dbReference type="Pfam" id="PF01227"/>
    </source>
</evidence>
<dbReference type="NCBIfam" id="NF006826">
    <property type="entry name" value="PRK09347.1-3"/>
    <property type="match status" value="1"/>
</dbReference>
<dbReference type="EC" id="3.5.4.16" evidence="8"/>
<protein>
    <recommendedName>
        <fullName evidence="8">GTP cyclohydrolase 1</fullName>
        <ecNumber evidence="8">3.5.4.16</ecNumber>
    </recommendedName>
    <alternativeName>
        <fullName evidence="8">GTP cyclohydrolase I</fullName>
        <shortName evidence="8">GTP-CH-I</shortName>
    </alternativeName>
</protein>
<dbReference type="NCBIfam" id="NF006825">
    <property type="entry name" value="PRK09347.1-2"/>
    <property type="match status" value="1"/>
</dbReference>
<reference evidence="10 11" key="1">
    <citation type="submission" date="2019-07" db="EMBL/GenBank/DDBJ databases">
        <authorList>
            <person name="Cremers G."/>
        </authorList>
    </citation>
    <scope>NUCLEOTIDE SEQUENCE [LARGE SCALE GENOMIC DNA]</scope>
</reference>